<sequence>MCGLFAQCSCRDEYFEAAGIAPEELPFDAEPLGRYNVALGTRVMLLSQHEEQLHFEPVFWGYKSDWWHKAMLINAR</sequence>
<dbReference type="InterPro" id="IPR036590">
    <property type="entry name" value="SRAP-like"/>
</dbReference>
<dbReference type="EC" id="3.4.-.-" evidence="1"/>
<dbReference type="GO" id="GO:0016787">
    <property type="term" value="F:hydrolase activity"/>
    <property type="evidence" value="ECO:0007669"/>
    <property type="project" value="UniProtKB-KW"/>
</dbReference>
<evidence type="ECO:0000313" key="1">
    <source>
        <dbReference type="EMBL" id="MCW0346212.1"/>
    </source>
</evidence>
<organism evidence="1 2">
    <name type="scientific">Pantoea ananas</name>
    <name type="common">Erwinia uredovora</name>
    <dbReference type="NCBI Taxonomy" id="553"/>
    <lineage>
        <taxon>Bacteria</taxon>
        <taxon>Pseudomonadati</taxon>
        <taxon>Pseudomonadota</taxon>
        <taxon>Gammaproteobacteria</taxon>
        <taxon>Enterobacterales</taxon>
        <taxon>Erwiniaceae</taxon>
        <taxon>Pantoea</taxon>
    </lineage>
</organism>
<name>A0AAJ1FRT7_PANAN</name>
<reference evidence="1" key="1">
    <citation type="submission" date="2022-06" db="EMBL/GenBank/DDBJ databases">
        <title>Dynamics of rice microbiomes reveals core vertical transmitted seed endophytes.</title>
        <authorList>
            <person name="Liao K."/>
            <person name="Zhang X."/>
        </authorList>
    </citation>
    <scope>NUCLEOTIDE SEQUENCE</scope>
    <source>
        <strain evidence="1">JT1-17</strain>
    </source>
</reference>
<proteinExistence type="predicted"/>
<dbReference type="AlphaFoldDB" id="A0AAJ1FRT7"/>
<accession>A0AAJ1FRT7</accession>
<evidence type="ECO:0000313" key="2">
    <source>
        <dbReference type="Proteomes" id="UP001208888"/>
    </source>
</evidence>
<keyword evidence="1" id="KW-0378">Hydrolase</keyword>
<dbReference type="Proteomes" id="UP001208888">
    <property type="component" value="Unassembled WGS sequence"/>
</dbReference>
<dbReference type="EMBL" id="JANFVX010000025">
    <property type="protein sequence ID" value="MCW0346212.1"/>
    <property type="molecule type" value="Genomic_DNA"/>
</dbReference>
<dbReference type="Gene3D" id="3.90.1680.10">
    <property type="entry name" value="SOS response associated peptidase-like"/>
    <property type="match status" value="1"/>
</dbReference>
<gene>
    <name evidence="1" type="ORF">NB703_004305</name>
</gene>
<protein>
    <submittedName>
        <fullName evidence="1">SOS response-associated protein YedK</fullName>
        <ecNumber evidence="1">3.4.-.-</ecNumber>
    </submittedName>
</protein>
<comment type="caution">
    <text evidence="1">The sequence shown here is derived from an EMBL/GenBank/DDBJ whole genome shotgun (WGS) entry which is preliminary data.</text>
</comment>
<dbReference type="SUPFAM" id="SSF143081">
    <property type="entry name" value="BB1717-like"/>
    <property type="match status" value="1"/>
</dbReference>